<keyword evidence="3" id="KW-1185">Reference proteome</keyword>
<dbReference type="GO" id="GO:0016301">
    <property type="term" value="F:kinase activity"/>
    <property type="evidence" value="ECO:0007669"/>
    <property type="project" value="UniProtKB-KW"/>
</dbReference>
<keyword evidence="1" id="KW-0472">Membrane</keyword>
<gene>
    <name evidence="2" type="ORF">DFR35_2386</name>
</gene>
<reference evidence="2 3" key="1">
    <citation type="submission" date="2018-10" db="EMBL/GenBank/DDBJ databases">
        <title>Genomic Encyclopedia of Type Strains, Phase IV (KMG-IV): sequencing the most valuable type-strain genomes for metagenomic binning, comparative biology and taxonomic classification.</title>
        <authorList>
            <person name="Goeker M."/>
        </authorList>
    </citation>
    <scope>NUCLEOTIDE SEQUENCE [LARGE SCALE GENOMIC DNA]</scope>
    <source>
        <strain evidence="2 3">DSM 26916</strain>
    </source>
</reference>
<dbReference type="SUPFAM" id="SSF55874">
    <property type="entry name" value="ATPase domain of HSP90 chaperone/DNA topoisomerase II/histidine kinase"/>
    <property type="match status" value="1"/>
</dbReference>
<feature type="transmembrane region" description="Helical" evidence="1">
    <location>
        <begin position="210"/>
        <end position="230"/>
    </location>
</feature>
<feature type="transmembrane region" description="Helical" evidence="1">
    <location>
        <begin position="69"/>
        <end position="86"/>
    </location>
</feature>
<feature type="transmembrane region" description="Helical" evidence="1">
    <location>
        <begin position="92"/>
        <end position="110"/>
    </location>
</feature>
<dbReference type="OrthoDB" id="9177708at2"/>
<dbReference type="Proteomes" id="UP000268908">
    <property type="component" value="Unassembled WGS sequence"/>
</dbReference>
<dbReference type="AlphaFoldDB" id="A0A497XB14"/>
<comment type="caution">
    <text evidence="2">The sequence shown here is derived from an EMBL/GenBank/DDBJ whole genome shotgun (WGS) entry which is preliminary data.</text>
</comment>
<feature type="transmembrane region" description="Helical" evidence="1">
    <location>
        <begin position="46"/>
        <end position="62"/>
    </location>
</feature>
<feature type="transmembrane region" description="Helical" evidence="1">
    <location>
        <begin position="21"/>
        <end position="40"/>
    </location>
</feature>
<evidence type="ECO:0000313" key="2">
    <source>
        <dbReference type="EMBL" id="RLJ63754.1"/>
    </source>
</evidence>
<protein>
    <submittedName>
        <fullName evidence="2">Signal transduction histidine kinase</fullName>
    </submittedName>
</protein>
<evidence type="ECO:0000313" key="3">
    <source>
        <dbReference type="Proteomes" id="UP000268908"/>
    </source>
</evidence>
<feature type="transmembrane region" description="Helical" evidence="1">
    <location>
        <begin position="151"/>
        <end position="170"/>
    </location>
</feature>
<keyword evidence="2" id="KW-0418">Kinase</keyword>
<name>A0A497XB14_9PROT</name>
<dbReference type="InterPro" id="IPR036890">
    <property type="entry name" value="HATPase_C_sf"/>
</dbReference>
<dbReference type="RefSeq" id="WP_121242669.1">
    <property type="nucleotide sequence ID" value="NZ_BHVV01000003.1"/>
</dbReference>
<sequence>MGLSVDTSDARLIAWLAPRRRGILLAMLVLLHLTLLEGVGSVMDRVLMVIHIGLFFLWQPFVRTEQRLTAWHLVMVLAMVAATVFMQGTALMMLWTMLLAGIIGGKVFVLGSRWNRLFHLAALAYLIVALLMFLLPDLLPTSAVISLPLDRLARFGLPVIFVLMLALPSERDVQDRPEMIDFAYSVFVFLLLAVLVLGSVAAMLLTGLDYVASLLAVLLAMGAVLLFLGWSWNPRGSFSGLGLFISRYLLSASLPFELWVESLASYPAGEAEPNEFLDWACGQLLEEVVWINGITWAAAVGGATVGRREGHLVRFHQSGVDFVIYTGHPLTPAIIWQFNILLQLLNEFYLARLRESKLRELGYLQAIYETGSRLTHDVKNILQSLNALCAAVESEGAVASPEFQGLIRRQLPAIAQRLRQTLEKLGRPLGDLGALTQAEAWWRELQDAYAGRDIGFLSDGDLSGKSLPVTLFAAAAENLLQNALEKRQLQTDIPIGVTLMATADGLTLLVCDGGTPVPPELAERLGSEPVKSANGLGIGVFQVGRLAAKAGYRLELHSNLPGQVCFRLAPAGAAKA</sequence>
<keyword evidence="1" id="KW-1133">Transmembrane helix</keyword>
<accession>A0A497XB14</accession>
<keyword evidence="2" id="KW-0808">Transferase</keyword>
<dbReference type="EMBL" id="RCCI01000006">
    <property type="protein sequence ID" value="RLJ63754.1"/>
    <property type="molecule type" value="Genomic_DNA"/>
</dbReference>
<feature type="transmembrane region" description="Helical" evidence="1">
    <location>
        <begin position="117"/>
        <end position="139"/>
    </location>
</feature>
<proteinExistence type="predicted"/>
<keyword evidence="1" id="KW-0812">Transmembrane</keyword>
<feature type="transmembrane region" description="Helical" evidence="1">
    <location>
        <begin position="182"/>
        <end position="204"/>
    </location>
</feature>
<dbReference type="Gene3D" id="3.30.565.10">
    <property type="entry name" value="Histidine kinase-like ATPase, C-terminal domain"/>
    <property type="match status" value="1"/>
</dbReference>
<organism evidence="2 3">
    <name type="scientific">Sulfurisoma sediminicola</name>
    <dbReference type="NCBI Taxonomy" id="1381557"/>
    <lineage>
        <taxon>Bacteria</taxon>
        <taxon>Pseudomonadati</taxon>
        <taxon>Pseudomonadota</taxon>
        <taxon>Betaproteobacteria</taxon>
        <taxon>Nitrosomonadales</taxon>
        <taxon>Sterolibacteriaceae</taxon>
        <taxon>Sulfurisoma</taxon>
    </lineage>
</organism>
<evidence type="ECO:0000256" key="1">
    <source>
        <dbReference type="SAM" id="Phobius"/>
    </source>
</evidence>